<organism evidence="9 10">
    <name type="scientific">Cohnella rhizosphaerae</name>
    <dbReference type="NCBI Taxonomy" id="1457232"/>
    <lineage>
        <taxon>Bacteria</taxon>
        <taxon>Bacillati</taxon>
        <taxon>Bacillota</taxon>
        <taxon>Bacilli</taxon>
        <taxon>Bacillales</taxon>
        <taxon>Paenibacillaceae</taxon>
        <taxon>Cohnella</taxon>
    </lineage>
</organism>
<dbReference type="InterPro" id="IPR035906">
    <property type="entry name" value="MetI-like_sf"/>
</dbReference>
<comment type="similarity">
    <text evidence="7">Belongs to the binding-protein-dependent transport system permease family.</text>
</comment>
<evidence type="ECO:0000256" key="4">
    <source>
        <dbReference type="ARBA" id="ARBA00022692"/>
    </source>
</evidence>
<feature type="transmembrane region" description="Helical" evidence="7">
    <location>
        <begin position="111"/>
        <end position="131"/>
    </location>
</feature>
<keyword evidence="3" id="KW-1003">Cell membrane</keyword>
<feature type="transmembrane region" description="Helical" evidence="7">
    <location>
        <begin position="184"/>
        <end position="209"/>
    </location>
</feature>
<keyword evidence="4 7" id="KW-0812">Transmembrane</keyword>
<keyword evidence="10" id="KW-1185">Reference proteome</keyword>
<dbReference type="InterPro" id="IPR000515">
    <property type="entry name" value="MetI-like"/>
</dbReference>
<keyword evidence="5 7" id="KW-1133">Transmembrane helix</keyword>
<keyword evidence="2 7" id="KW-0813">Transport</keyword>
<sequence>MNRTGMGRSAFQLLNYALLACVAIACVAPLVNVLAISLSESAYAAAGSVKLWPVHFTIESYIYAFQDKLLLPSYWISVQRVALGVAINMFLTILVAYPLSKEVREFRLRTYYVWLLFITILFNGGLIPWYVTIRQLNLMDSLWALILPSAVPVFNCILLLNFFRQLPKELQESAHVDGAGHWTILWRIMVPLSKPALATLVLFACVNHWNAWFDGLILMKRPEHYPLQTYLQTKVISFNANALLGATKEELESLMAVSDRTLKAAQIFLAALPIMCVYPFLQKYFVKGIVMGSVKE</sequence>
<dbReference type="CDD" id="cd06261">
    <property type="entry name" value="TM_PBP2"/>
    <property type="match status" value="1"/>
</dbReference>
<comment type="subcellular location">
    <subcellularLocation>
        <location evidence="1 7">Cell membrane</location>
        <topology evidence="1 7">Multi-pass membrane protein</topology>
    </subcellularLocation>
</comment>
<dbReference type="PROSITE" id="PS51257">
    <property type="entry name" value="PROKAR_LIPOPROTEIN"/>
    <property type="match status" value="1"/>
</dbReference>
<evidence type="ECO:0000256" key="7">
    <source>
        <dbReference type="RuleBase" id="RU363032"/>
    </source>
</evidence>
<evidence type="ECO:0000256" key="1">
    <source>
        <dbReference type="ARBA" id="ARBA00004651"/>
    </source>
</evidence>
<feature type="transmembrane region" description="Helical" evidence="7">
    <location>
        <begin position="264"/>
        <end position="281"/>
    </location>
</feature>
<dbReference type="Proteomes" id="UP001153404">
    <property type="component" value="Unassembled WGS sequence"/>
</dbReference>
<dbReference type="EMBL" id="JAPDIA010000008">
    <property type="protein sequence ID" value="MDG0813446.1"/>
    <property type="molecule type" value="Genomic_DNA"/>
</dbReference>
<dbReference type="Gene3D" id="1.10.3720.10">
    <property type="entry name" value="MetI-like"/>
    <property type="match status" value="1"/>
</dbReference>
<evidence type="ECO:0000256" key="2">
    <source>
        <dbReference type="ARBA" id="ARBA00022448"/>
    </source>
</evidence>
<evidence type="ECO:0000259" key="8">
    <source>
        <dbReference type="PROSITE" id="PS50928"/>
    </source>
</evidence>
<dbReference type="SUPFAM" id="SSF161098">
    <property type="entry name" value="MetI-like"/>
    <property type="match status" value="1"/>
</dbReference>
<feature type="transmembrane region" description="Helical" evidence="7">
    <location>
        <begin position="81"/>
        <end position="99"/>
    </location>
</feature>
<dbReference type="PANTHER" id="PTHR43744:SF9">
    <property type="entry name" value="POLYGALACTURONAN_RHAMNOGALACTURONAN TRANSPORT SYSTEM PERMEASE PROTEIN YTCP"/>
    <property type="match status" value="1"/>
</dbReference>
<proteinExistence type="inferred from homology"/>
<evidence type="ECO:0000256" key="6">
    <source>
        <dbReference type="ARBA" id="ARBA00023136"/>
    </source>
</evidence>
<dbReference type="GO" id="GO:0055085">
    <property type="term" value="P:transmembrane transport"/>
    <property type="evidence" value="ECO:0007669"/>
    <property type="project" value="InterPro"/>
</dbReference>
<accession>A0A9X4QVK8</accession>
<dbReference type="PROSITE" id="PS50928">
    <property type="entry name" value="ABC_TM1"/>
    <property type="match status" value="1"/>
</dbReference>
<dbReference type="RefSeq" id="WP_277537393.1">
    <property type="nucleotide sequence ID" value="NZ_JAPDIA010000008.1"/>
</dbReference>
<comment type="caution">
    <text evidence="9">The sequence shown here is derived from an EMBL/GenBank/DDBJ whole genome shotgun (WGS) entry which is preliminary data.</text>
</comment>
<feature type="domain" description="ABC transmembrane type-1" evidence="8">
    <location>
        <begin position="74"/>
        <end position="281"/>
    </location>
</feature>
<evidence type="ECO:0000256" key="5">
    <source>
        <dbReference type="ARBA" id="ARBA00022989"/>
    </source>
</evidence>
<protein>
    <submittedName>
        <fullName evidence="9">Carbohydrate ABC transporter permease</fullName>
    </submittedName>
</protein>
<reference evidence="9" key="1">
    <citation type="submission" date="2022-10" db="EMBL/GenBank/DDBJ databases">
        <title>Comparative genomic analysis of Cohnella hashimotonis sp. nov., isolated from the International Space Station.</title>
        <authorList>
            <person name="Simpson A."/>
            <person name="Venkateswaran K."/>
        </authorList>
    </citation>
    <scope>NUCLEOTIDE SEQUENCE</scope>
    <source>
        <strain evidence="9">DSM 28161</strain>
    </source>
</reference>
<dbReference type="PANTHER" id="PTHR43744">
    <property type="entry name" value="ABC TRANSPORTER PERMEASE PROTEIN MG189-RELATED-RELATED"/>
    <property type="match status" value="1"/>
</dbReference>
<gene>
    <name evidence="9" type="ORF">OMP40_32290</name>
</gene>
<evidence type="ECO:0000256" key="3">
    <source>
        <dbReference type="ARBA" id="ARBA00022475"/>
    </source>
</evidence>
<dbReference type="GO" id="GO:0005886">
    <property type="term" value="C:plasma membrane"/>
    <property type="evidence" value="ECO:0007669"/>
    <property type="project" value="UniProtKB-SubCell"/>
</dbReference>
<name>A0A9X4QVK8_9BACL</name>
<dbReference type="AlphaFoldDB" id="A0A9X4QVK8"/>
<evidence type="ECO:0000313" key="10">
    <source>
        <dbReference type="Proteomes" id="UP001153404"/>
    </source>
</evidence>
<keyword evidence="6 7" id="KW-0472">Membrane</keyword>
<dbReference type="Pfam" id="PF00528">
    <property type="entry name" value="BPD_transp_1"/>
    <property type="match status" value="1"/>
</dbReference>
<evidence type="ECO:0000313" key="9">
    <source>
        <dbReference type="EMBL" id="MDG0813446.1"/>
    </source>
</evidence>
<feature type="transmembrane region" description="Helical" evidence="7">
    <location>
        <begin position="143"/>
        <end position="163"/>
    </location>
</feature>